<dbReference type="AlphaFoldDB" id="A0A645CM94"/>
<name>A0A645CM94_9ZZZZ</name>
<sequence>MVPGDGGAALLRQNGRGNFLHPLRIHVSNHRQNHVPRGVECFVAVIQRLRRNLADALHAARDVGLCGVFVIQRPHHSGIDLPVRVVLNHPDFLRDNALLLFNALVRKIGDRDKGQQNFQVFLKLLRGVEIIPRHGVGGKRVGLRPVFRQILKRVAFLGVKHLVLQIMGDTGRSVHPCAVQLKAGVHPAVPRGKKGIASGKVRLVNHVDRQAVGQNFPANGFTDALIKLFFHAPASSPLRKYTVSSDTDPMASRMRSGVTARTPAASSSGVSSRPEAIRPSQKFSSLP</sequence>
<proteinExistence type="predicted"/>
<organism evidence="2">
    <name type="scientific">bioreactor metagenome</name>
    <dbReference type="NCBI Taxonomy" id="1076179"/>
    <lineage>
        <taxon>unclassified sequences</taxon>
        <taxon>metagenomes</taxon>
        <taxon>ecological metagenomes</taxon>
    </lineage>
</organism>
<dbReference type="EMBL" id="VSSQ01028369">
    <property type="protein sequence ID" value="MPM78071.1"/>
    <property type="molecule type" value="Genomic_DNA"/>
</dbReference>
<reference evidence="2" key="1">
    <citation type="submission" date="2019-08" db="EMBL/GenBank/DDBJ databases">
        <authorList>
            <person name="Kucharzyk K."/>
            <person name="Murdoch R.W."/>
            <person name="Higgins S."/>
            <person name="Loffler F."/>
        </authorList>
    </citation>
    <scope>NUCLEOTIDE SEQUENCE</scope>
</reference>
<gene>
    <name evidence="2" type="ORF">SDC9_125081</name>
</gene>
<protein>
    <submittedName>
        <fullName evidence="2">Uncharacterized protein</fullName>
    </submittedName>
</protein>
<evidence type="ECO:0000256" key="1">
    <source>
        <dbReference type="SAM" id="MobiDB-lite"/>
    </source>
</evidence>
<evidence type="ECO:0000313" key="2">
    <source>
        <dbReference type="EMBL" id="MPM78071.1"/>
    </source>
</evidence>
<accession>A0A645CM94</accession>
<feature type="region of interest" description="Disordered" evidence="1">
    <location>
        <begin position="240"/>
        <end position="287"/>
    </location>
</feature>
<comment type="caution">
    <text evidence="2">The sequence shown here is derived from an EMBL/GenBank/DDBJ whole genome shotgun (WGS) entry which is preliminary data.</text>
</comment>